<name>A0A2N5SX11_9BASI</name>
<organism evidence="3 5">
    <name type="scientific">Puccinia coronata f. sp. avenae</name>
    <dbReference type="NCBI Taxonomy" id="200324"/>
    <lineage>
        <taxon>Eukaryota</taxon>
        <taxon>Fungi</taxon>
        <taxon>Dikarya</taxon>
        <taxon>Basidiomycota</taxon>
        <taxon>Pucciniomycotina</taxon>
        <taxon>Pucciniomycetes</taxon>
        <taxon>Pucciniales</taxon>
        <taxon>Pucciniaceae</taxon>
        <taxon>Puccinia</taxon>
    </lineage>
</organism>
<feature type="compositionally biased region" description="Basic residues" evidence="1">
    <location>
        <begin position="55"/>
        <end position="64"/>
    </location>
</feature>
<protein>
    <recommendedName>
        <fullName evidence="6">Peptidase C19 ubiquitin carboxyl-terminal hydrolase domain-containing protein</fullName>
    </recommendedName>
</protein>
<evidence type="ECO:0000256" key="1">
    <source>
        <dbReference type="SAM" id="MobiDB-lite"/>
    </source>
</evidence>
<accession>A0A2N5SX11</accession>
<evidence type="ECO:0000313" key="4">
    <source>
        <dbReference type="EMBL" id="PLW50184.1"/>
    </source>
</evidence>
<dbReference type="Proteomes" id="UP000235392">
    <property type="component" value="Unassembled WGS sequence"/>
</dbReference>
<feature type="region of interest" description="Disordered" evidence="1">
    <location>
        <begin position="52"/>
        <end position="99"/>
    </location>
</feature>
<dbReference type="EMBL" id="PGCI01000745">
    <property type="protein sequence ID" value="PLW17775.1"/>
    <property type="molecule type" value="Genomic_DNA"/>
</dbReference>
<evidence type="ECO:0008006" key="6">
    <source>
        <dbReference type="Google" id="ProtNLM"/>
    </source>
</evidence>
<sequence length="353" mass="40123">MLSSGKKCMLLGMVELFAFVKVLQEDFAAVMRGVSIEYGSQTKSQTNIAQLMGWKKPRKRKRHKSANDGRAPDTTKALKMTDVVPKKERKKLGRPPGALNVDRNPFTTYPLYAVSKDPQQQNQCWMAAALESLYALYSPLWLRGTDGRRTDLFTSLVTHFASRSTYELTEAGSIRAVLTKGQNKIFKLLHEKYPDSFPPGRFALCNYFLEVSLETSRNLSRALRTLFAVDEARKLNFEVHPDDPQDRFWSRKTQQCLTIRKDLHELNNIPYVDVAKLIDQWTSAKGLQTSPGLYCRACHDDPNTQDRLPLSGTTCLELLDGNPPPHLYFAVETATIAGETQRRDFLGLQDWPF</sequence>
<evidence type="ECO:0000256" key="2">
    <source>
        <dbReference type="SAM" id="SignalP"/>
    </source>
</evidence>
<dbReference type="EMBL" id="PGCI01000012">
    <property type="protein sequence ID" value="PLW50184.1"/>
    <property type="molecule type" value="Genomic_DNA"/>
</dbReference>
<gene>
    <name evidence="4" type="ORF">PCASD_01885</name>
    <name evidence="3" type="ORF">PCASD_22106</name>
</gene>
<comment type="caution">
    <text evidence="3">The sequence shown here is derived from an EMBL/GenBank/DDBJ whole genome shotgun (WGS) entry which is preliminary data.</text>
</comment>
<feature type="signal peptide" evidence="2">
    <location>
        <begin position="1"/>
        <end position="24"/>
    </location>
</feature>
<keyword evidence="2" id="KW-0732">Signal</keyword>
<dbReference type="AlphaFoldDB" id="A0A2N5SX11"/>
<reference evidence="3 5" key="1">
    <citation type="submission" date="2017-11" db="EMBL/GenBank/DDBJ databases">
        <title>De novo assembly and phasing of dikaryotic genomes from two isolates of Puccinia coronata f. sp. avenae, the causal agent of oat crown rust.</title>
        <authorList>
            <person name="Miller M.E."/>
            <person name="Zhang Y."/>
            <person name="Omidvar V."/>
            <person name="Sperschneider J."/>
            <person name="Schwessinger B."/>
            <person name="Raley C."/>
            <person name="Palmer J.M."/>
            <person name="Garnica D."/>
            <person name="Upadhyaya N."/>
            <person name="Rathjen J."/>
            <person name="Taylor J.M."/>
            <person name="Park R.F."/>
            <person name="Dodds P.N."/>
            <person name="Hirsch C.D."/>
            <person name="Kianian S.F."/>
            <person name="Figueroa M."/>
        </authorList>
    </citation>
    <scope>NUCLEOTIDE SEQUENCE [LARGE SCALE GENOMIC DNA]</scope>
    <source>
        <strain evidence="3">12SD80</strain>
    </source>
</reference>
<feature type="chain" id="PRO_5014563287" description="Peptidase C19 ubiquitin carboxyl-terminal hydrolase domain-containing protein" evidence="2">
    <location>
        <begin position="25"/>
        <end position="353"/>
    </location>
</feature>
<evidence type="ECO:0000313" key="5">
    <source>
        <dbReference type="Proteomes" id="UP000235392"/>
    </source>
</evidence>
<evidence type="ECO:0000313" key="3">
    <source>
        <dbReference type="EMBL" id="PLW17775.1"/>
    </source>
</evidence>
<proteinExistence type="predicted"/>